<protein>
    <submittedName>
        <fullName evidence="2">Uncharacterized protein</fullName>
    </submittedName>
</protein>
<dbReference type="EMBL" id="UOEU01000438">
    <property type="protein sequence ID" value="VAW33286.1"/>
    <property type="molecule type" value="Genomic_DNA"/>
</dbReference>
<organism evidence="2">
    <name type="scientific">hydrothermal vent metagenome</name>
    <dbReference type="NCBI Taxonomy" id="652676"/>
    <lineage>
        <taxon>unclassified sequences</taxon>
        <taxon>metagenomes</taxon>
        <taxon>ecological metagenomes</taxon>
    </lineage>
</organism>
<name>A0A3B0VMA0_9ZZZZ</name>
<feature type="compositionally biased region" description="Low complexity" evidence="1">
    <location>
        <begin position="77"/>
        <end position="95"/>
    </location>
</feature>
<evidence type="ECO:0000313" key="2">
    <source>
        <dbReference type="EMBL" id="VAW33286.1"/>
    </source>
</evidence>
<reference evidence="2" key="1">
    <citation type="submission" date="2018-06" db="EMBL/GenBank/DDBJ databases">
        <authorList>
            <person name="Zhirakovskaya E."/>
        </authorList>
    </citation>
    <scope>NUCLEOTIDE SEQUENCE</scope>
</reference>
<feature type="region of interest" description="Disordered" evidence="1">
    <location>
        <begin position="65"/>
        <end position="95"/>
    </location>
</feature>
<accession>A0A3B0VMA0</accession>
<proteinExistence type="predicted"/>
<dbReference type="AlphaFoldDB" id="A0A3B0VMA0"/>
<evidence type="ECO:0000256" key="1">
    <source>
        <dbReference type="SAM" id="MobiDB-lite"/>
    </source>
</evidence>
<sequence>MPVGTPSDVLSRAVDAETTRYYLIQVSGREVRPLSDSEFQTSQLEYLATFIDTQLTGNLTMTEYDRGRTPTSPVLDPLFTAPPTATPNAAVAPGG</sequence>
<gene>
    <name evidence="2" type="ORF">MNBD_CHLOROFLEXI01-4074</name>
</gene>